<sequence length="920" mass="107157">MDKIKRVSKSVKCLLNEVQCVYREKLRDLEGDIKGSQEEILRTKIRILHSYVNDLSDQNGILVHTVEELEKEANEKVSRLKAKLQASEEGIKDSDHQRRRLEEDNKCLKAEIQKLKADTGALTRVVREAQRARGLDVTGLTLRPQTPESVTDQSAHSSQLPQKPGDLMKAQVEDLQNQLKTKNRIIQSLEEEIKTRLSHRVQEKNEGNRVAEAPEGVCKEEVCKPSVVQKRTHTHTEIHRKRLHETKKQLSELKKECEEKQKQVEKLQAGTTKREVLMKEKAEELQRAISEKRNLELELAVITEKHRTAQHEASSRDQAILQLRAELQVTVEKNQGVQEELGLQEAEVSRLNEKVRKQQAHLQELREMCRHGNARMDHEQHKTQQLQSQLHLAQQQLKRQAERAERLQGELTASRLDHATDAERWTQRNLLLHREVQQLQEQNLQHTQNLREHGEKLAEAEHTLLLAQKKVTEYEEILKKRHTEIRLLNQKLEEIQDQVQKSRNSSQSQRSALEIFKQKYTSAMEKVLQLQVQIQRTEEEAELSQKQMLEARAAEMSSLESRYEHKAKEKEEAMELLTHELQAALEGLKSHEERNLQREEEMEELQLRMELQHKQVQKEVAELQNTCLTLRTRNEELQKVHDKLWKVTEEKNQKEKENQVMRYELKQLGLQLQQLLSFFTKTADAVLEQEDSAVFIPSLLRNTEEQLNDNPEEKEDIPQFTWIEGKWCVCLCVCVCVCVCLSVFLTCWLLTHTAAAAETQFGGGTQAENTHLHQEREQLVTNINLWIIKHKAANESLAARIKQQNKLLTSISLEREYGRVDEHLSKINHVQSRLRSNMRSVTLLNQQLNSMSEENKRNKKLLEKEQKRRSHLEQFLGLSVNQSSVPLFSPPSLHPSDLEFDQMETQLRGTWEKRSKSALQ</sequence>
<dbReference type="PANTHER" id="PTHR18881">
    <property type="entry name" value="POLYAMINE-MODULATED FACTOR 1-BINDING PROTEIN 1-RELATED"/>
    <property type="match status" value="1"/>
</dbReference>
<dbReference type="AlphaFoldDB" id="A0AA88LJF9"/>
<feature type="coiled-coil region" evidence="1">
    <location>
        <begin position="236"/>
        <end position="657"/>
    </location>
</feature>
<feature type="region of interest" description="Disordered" evidence="2">
    <location>
        <begin position="140"/>
        <end position="163"/>
    </location>
</feature>
<reference evidence="3" key="1">
    <citation type="submission" date="2023-08" db="EMBL/GenBank/DDBJ databases">
        <title>Pelteobagrus vachellii genome.</title>
        <authorList>
            <person name="Liu H."/>
        </authorList>
    </citation>
    <scope>NUCLEOTIDE SEQUENCE</scope>
    <source>
        <strain evidence="3">PRFRI_2022a</strain>
        <tissue evidence="3">Muscle</tissue>
    </source>
</reference>
<dbReference type="PANTHER" id="PTHR18881:SF2">
    <property type="entry name" value="POLYAMINE-MODULATED FACTOR 1-BINDING PROTEIN 1"/>
    <property type="match status" value="1"/>
</dbReference>
<dbReference type="InterPro" id="IPR037391">
    <property type="entry name" value="PMF1-bd"/>
</dbReference>
<dbReference type="Proteomes" id="UP001187315">
    <property type="component" value="Unassembled WGS sequence"/>
</dbReference>
<keyword evidence="1" id="KW-0175">Coiled coil</keyword>
<keyword evidence="4" id="KW-1185">Reference proteome</keyword>
<evidence type="ECO:0000313" key="3">
    <source>
        <dbReference type="EMBL" id="KAK2814814.1"/>
    </source>
</evidence>
<proteinExistence type="predicted"/>
<dbReference type="EMBL" id="JAVHJS010000026">
    <property type="protein sequence ID" value="KAK2814814.1"/>
    <property type="molecule type" value="Genomic_DNA"/>
</dbReference>
<name>A0AA88LJF9_TACVA</name>
<comment type="caution">
    <text evidence="3">The sequence shown here is derived from an EMBL/GenBank/DDBJ whole genome shotgun (WGS) entry which is preliminary data.</text>
</comment>
<organism evidence="3 4">
    <name type="scientific">Tachysurus vachellii</name>
    <name type="common">Darkbarbel catfish</name>
    <name type="synonym">Pelteobagrus vachellii</name>
    <dbReference type="NCBI Taxonomy" id="175792"/>
    <lineage>
        <taxon>Eukaryota</taxon>
        <taxon>Metazoa</taxon>
        <taxon>Chordata</taxon>
        <taxon>Craniata</taxon>
        <taxon>Vertebrata</taxon>
        <taxon>Euteleostomi</taxon>
        <taxon>Actinopterygii</taxon>
        <taxon>Neopterygii</taxon>
        <taxon>Teleostei</taxon>
        <taxon>Ostariophysi</taxon>
        <taxon>Siluriformes</taxon>
        <taxon>Bagridae</taxon>
        <taxon>Tachysurus</taxon>
    </lineage>
</organism>
<feature type="compositionally biased region" description="Polar residues" evidence="2">
    <location>
        <begin position="143"/>
        <end position="161"/>
    </location>
</feature>
<gene>
    <name evidence="3" type="ORF">Q7C36_023080</name>
</gene>
<protein>
    <submittedName>
        <fullName evidence="3">Uncharacterized protein</fullName>
    </submittedName>
</protein>
<evidence type="ECO:0000256" key="1">
    <source>
        <dbReference type="SAM" id="Coils"/>
    </source>
</evidence>
<evidence type="ECO:0000256" key="2">
    <source>
        <dbReference type="SAM" id="MobiDB-lite"/>
    </source>
</evidence>
<accession>A0AA88LJF9</accession>
<evidence type="ECO:0000313" key="4">
    <source>
        <dbReference type="Proteomes" id="UP001187315"/>
    </source>
</evidence>
<dbReference type="GO" id="GO:0007283">
    <property type="term" value="P:spermatogenesis"/>
    <property type="evidence" value="ECO:0007669"/>
    <property type="project" value="TreeGrafter"/>
</dbReference>
<feature type="coiled-coil region" evidence="1">
    <location>
        <begin position="52"/>
        <end position="118"/>
    </location>
</feature>